<accession>A0A4U0XLC3</accession>
<proteinExistence type="predicted"/>
<protein>
    <submittedName>
        <fullName evidence="2">Uncharacterized protein</fullName>
    </submittedName>
</protein>
<reference evidence="2 3" key="1">
    <citation type="submission" date="2017-03" db="EMBL/GenBank/DDBJ databases">
        <title>Genomes of endolithic fungi from Antarctica.</title>
        <authorList>
            <person name="Coleine C."/>
            <person name="Masonjones S."/>
            <person name="Stajich J.E."/>
        </authorList>
    </citation>
    <scope>NUCLEOTIDE SEQUENCE [LARGE SCALE GENOMIC DNA]</scope>
    <source>
        <strain evidence="2 3">CCFEE 5184</strain>
    </source>
</reference>
<dbReference type="EMBL" id="NAJQ01000122">
    <property type="protein sequence ID" value="TKA78030.1"/>
    <property type="molecule type" value="Genomic_DNA"/>
</dbReference>
<dbReference type="Proteomes" id="UP000309340">
    <property type="component" value="Unassembled WGS sequence"/>
</dbReference>
<sequence length="359" mass="37531">MADPNTAIAQHDHRLVEQSRLILSLRARHASPSEFATAYASLRTANQIDPITPDDTFTPIHPTSIRVSEPAKLLTAAELRGDRPDIAYDPTPQLESELGPMLDQLLLAAEMEAEGGSARLGFDGELAVRVEELESRRRELREEALDGFLTQAYCVVHATVSDIDAAELAVFLCSEGRRELVEAAGGRIRLGESVVKAEEEAVMKMTPAKGKGKGKGRKNPAKAKAKTAPAPAAPASRKRKAAESTAATALTELGGVVGGAEMEAAVPAAPQQQQTSHSGRALKLSSRAQEAQTEAAAAKPPPRKRARVGVSPAPSGSEGAGEVPTVAAGMGAGEGAGPSRRPRIVLRVRELPGAAVAPA</sequence>
<feature type="compositionally biased region" description="Low complexity" evidence="1">
    <location>
        <begin position="288"/>
        <end position="298"/>
    </location>
</feature>
<evidence type="ECO:0000256" key="1">
    <source>
        <dbReference type="SAM" id="MobiDB-lite"/>
    </source>
</evidence>
<evidence type="ECO:0000313" key="2">
    <source>
        <dbReference type="EMBL" id="TKA78030.1"/>
    </source>
</evidence>
<feature type="compositionally biased region" description="Low complexity" evidence="1">
    <location>
        <begin position="226"/>
        <end position="235"/>
    </location>
</feature>
<comment type="caution">
    <text evidence="2">The sequence shown here is derived from an EMBL/GenBank/DDBJ whole genome shotgun (WGS) entry which is preliminary data.</text>
</comment>
<evidence type="ECO:0000313" key="3">
    <source>
        <dbReference type="Proteomes" id="UP000309340"/>
    </source>
</evidence>
<feature type="region of interest" description="Disordered" evidence="1">
    <location>
        <begin position="265"/>
        <end position="344"/>
    </location>
</feature>
<feature type="compositionally biased region" description="Low complexity" evidence="1">
    <location>
        <begin position="265"/>
        <end position="274"/>
    </location>
</feature>
<feature type="compositionally biased region" description="Basic residues" evidence="1">
    <location>
        <begin position="210"/>
        <end position="225"/>
    </location>
</feature>
<dbReference type="OrthoDB" id="3922439at2759"/>
<organism evidence="2 3">
    <name type="scientific">Friedmanniomyces simplex</name>
    <dbReference type="NCBI Taxonomy" id="329884"/>
    <lineage>
        <taxon>Eukaryota</taxon>
        <taxon>Fungi</taxon>
        <taxon>Dikarya</taxon>
        <taxon>Ascomycota</taxon>
        <taxon>Pezizomycotina</taxon>
        <taxon>Dothideomycetes</taxon>
        <taxon>Dothideomycetidae</taxon>
        <taxon>Mycosphaerellales</taxon>
        <taxon>Teratosphaeriaceae</taxon>
        <taxon>Friedmanniomyces</taxon>
    </lineage>
</organism>
<feature type="region of interest" description="Disordered" evidence="1">
    <location>
        <begin position="205"/>
        <end position="245"/>
    </location>
</feature>
<gene>
    <name evidence="2" type="ORF">B0A55_02119</name>
</gene>
<keyword evidence="3" id="KW-1185">Reference proteome</keyword>
<name>A0A4U0XLC3_9PEZI</name>
<dbReference type="AlphaFoldDB" id="A0A4U0XLC3"/>